<reference evidence="6 7" key="1">
    <citation type="submission" date="2018-07" db="EMBL/GenBank/DDBJ databases">
        <title>Exploring interactions and the metabolic potential of the ultra-small soil bacteria Hylemonella gracilis.</title>
        <authorList>
            <person name="Tyc O."/>
            <person name="Kulkarni P."/>
            <person name="Gawehns F."/>
            <person name="Hundscheid M."/>
            <person name="Zweers H."/>
            <person name="Garbeva P."/>
        </authorList>
    </citation>
    <scope>NUCLEOTIDE SEQUENCE [LARGE SCALE GENOMIC DNA]</scope>
    <source>
        <strain evidence="6 7">NS1</strain>
    </source>
</reference>
<dbReference type="EMBL" id="CP031395">
    <property type="protein sequence ID" value="QBK05534.1"/>
    <property type="molecule type" value="Genomic_DNA"/>
</dbReference>
<feature type="transmembrane region" description="Helical" evidence="4">
    <location>
        <begin position="194"/>
        <end position="216"/>
    </location>
</feature>
<feature type="domain" description="Major facilitator superfamily (MFS) profile" evidence="5">
    <location>
        <begin position="22"/>
        <end position="428"/>
    </location>
</feature>
<dbReference type="RefSeq" id="WP_131280677.1">
    <property type="nucleotide sequence ID" value="NZ_CP031395.1"/>
</dbReference>
<dbReference type="PANTHER" id="PTHR23521">
    <property type="entry name" value="TRANSPORTER MFS SUPERFAMILY"/>
    <property type="match status" value="1"/>
</dbReference>
<dbReference type="SUPFAM" id="SSF103473">
    <property type="entry name" value="MFS general substrate transporter"/>
    <property type="match status" value="1"/>
</dbReference>
<evidence type="ECO:0000256" key="2">
    <source>
        <dbReference type="ARBA" id="ARBA00022989"/>
    </source>
</evidence>
<feature type="transmembrane region" description="Helical" evidence="4">
    <location>
        <begin position="89"/>
        <end position="108"/>
    </location>
</feature>
<dbReference type="Pfam" id="PF07690">
    <property type="entry name" value="MFS_1"/>
    <property type="match status" value="1"/>
</dbReference>
<feature type="transmembrane region" description="Helical" evidence="4">
    <location>
        <begin position="145"/>
        <end position="166"/>
    </location>
</feature>
<evidence type="ECO:0000256" key="3">
    <source>
        <dbReference type="ARBA" id="ARBA00023136"/>
    </source>
</evidence>
<keyword evidence="2 4" id="KW-1133">Transmembrane helix</keyword>
<dbReference type="Proteomes" id="UP000292939">
    <property type="component" value="Chromosome"/>
</dbReference>
<dbReference type="KEGG" id="hgr:DW355_13010"/>
<sequence>MTQYVEQNPTQQSASTTVPRRILPVIVLSQFAATSLWFAINAVMPDLQQAWDWPAAAVGRLTSAVQMGFVAGTLVFALLMVADRFSPSRVFMVCALLGALVNAATLLAGGDVNLLLGLRFTVGFLLAGVYPVGMKIAASWYREGLGPAMGVLIGALILGTALPHGLRALATAVPGAGDEGAWASLVAASGLAPWQAVVLGVSLLAAMGGLLTAWLVPDSPWLRRVSRVDGGGGKAAGGLKLGALALIWQDRRLRASVFGYFGHMWEIYTCFVLVPLIVGLRFAGATQSAWSFAIIGAGFVGCAGGGWLARQWGSARVAQAQLVASAACCLAAPLMLHAPDGVFLAWLLLWGVTVSGDSPQFSALTARNAPQAVVGSVLTLVNCIGFVISVLSIELFTSALPYFSLGLLLPLLGVGPLIGLWMFRPLVRA</sequence>
<gene>
    <name evidence="6" type="ORF">DW355_13010</name>
</gene>
<feature type="transmembrane region" description="Helical" evidence="4">
    <location>
        <begin position="399"/>
        <end position="423"/>
    </location>
</feature>
<evidence type="ECO:0000259" key="5">
    <source>
        <dbReference type="PROSITE" id="PS50850"/>
    </source>
</evidence>
<dbReference type="AlphaFoldDB" id="A0A4P6ULU1"/>
<feature type="transmembrane region" description="Helical" evidence="4">
    <location>
        <begin position="22"/>
        <end position="44"/>
    </location>
</feature>
<keyword evidence="3 4" id="KW-0472">Membrane</keyword>
<dbReference type="OrthoDB" id="9781976at2"/>
<evidence type="ECO:0000256" key="1">
    <source>
        <dbReference type="ARBA" id="ARBA00022692"/>
    </source>
</evidence>
<dbReference type="GO" id="GO:0005886">
    <property type="term" value="C:plasma membrane"/>
    <property type="evidence" value="ECO:0007669"/>
    <property type="project" value="TreeGrafter"/>
</dbReference>
<organism evidence="6 7">
    <name type="scientific">Hylemonella gracilis</name>
    <dbReference type="NCBI Taxonomy" id="80880"/>
    <lineage>
        <taxon>Bacteria</taxon>
        <taxon>Pseudomonadati</taxon>
        <taxon>Pseudomonadota</taxon>
        <taxon>Betaproteobacteria</taxon>
        <taxon>Burkholderiales</taxon>
        <taxon>Comamonadaceae</taxon>
        <taxon>Hylemonella</taxon>
    </lineage>
</organism>
<dbReference type="InterPro" id="IPR036259">
    <property type="entry name" value="MFS_trans_sf"/>
</dbReference>
<dbReference type="PANTHER" id="PTHR23521:SF3">
    <property type="entry name" value="MFS TRANSPORTER"/>
    <property type="match status" value="1"/>
</dbReference>
<dbReference type="InterPro" id="IPR011701">
    <property type="entry name" value="MFS"/>
</dbReference>
<evidence type="ECO:0000313" key="7">
    <source>
        <dbReference type="Proteomes" id="UP000292939"/>
    </source>
</evidence>
<dbReference type="GO" id="GO:0022857">
    <property type="term" value="F:transmembrane transporter activity"/>
    <property type="evidence" value="ECO:0007669"/>
    <property type="project" value="InterPro"/>
</dbReference>
<keyword evidence="1 4" id="KW-0812">Transmembrane</keyword>
<feature type="transmembrane region" description="Helical" evidence="4">
    <location>
        <begin position="373"/>
        <end position="393"/>
    </location>
</feature>
<dbReference type="InterPro" id="IPR020846">
    <property type="entry name" value="MFS_dom"/>
</dbReference>
<name>A0A4P6ULU1_9BURK</name>
<feature type="transmembrane region" description="Helical" evidence="4">
    <location>
        <begin position="114"/>
        <end position="133"/>
    </location>
</feature>
<dbReference type="PROSITE" id="PS50850">
    <property type="entry name" value="MFS"/>
    <property type="match status" value="1"/>
</dbReference>
<feature type="transmembrane region" description="Helical" evidence="4">
    <location>
        <begin position="289"/>
        <end position="308"/>
    </location>
</feature>
<proteinExistence type="predicted"/>
<evidence type="ECO:0000256" key="4">
    <source>
        <dbReference type="SAM" id="Phobius"/>
    </source>
</evidence>
<feature type="transmembrane region" description="Helical" evidence="4">
    <location>
        <begin position="257"/>
        <end position="283"/>
    </location>
</feature>
<feature type="transmembrane region" description="Helical" evidence="4">
    <location>
        <begin position="64"/>
        <end position="82"/>
    </location>
</feature>
<dbReference type="Gene3D" id="1.20.1250.20">
    <property type="entry name" value="MFS general substrate transporter like domains"/>
    <property type="match status" value="1"/>
</dbReference>
<accession>A0A4P6ULU1</accession>
<evidence type="ECO:0000313" key="6">
    <source>
        <dbReference type="EMBL" id="QBK05534.1"/>
    </source>
</evidence>
<protein>
    <submittedName>
        <fullName evidence="6">MFS transporter</fullName>
    </submittedName>
</protein>